<dbReference type="AlphaFoldDB" id="A0A6L6U6S3"/>
<dbReference type="EMBL" id="WOWS01000002">
    <property type="protein sequence ID" value="MUU77945.1"/>
    <property type="molecule type" value="Genomic_DNA"/>
</dbReference>
<feature type="signal peptide" evidence="1">
    <location>
        <begin position="1"/>
        <end position="18"/>
    </location>
</feature>
<dbReference type="Proteomes" id="UP000478208">
    <property type="component" value="Unassembled WGS sequence"/>
</dbReference>
<accession>A0A6L6U6S3</accession>
<evidence type="ECO:0008006" key="4">
    <source>
        <dbReference type="Google" id="ProtNLM"/>
    </source>
</evidence>
<sequence>MKSILFILCSLCYISTFAQSIEREPIKGRIVVVSNDKEGVTVYNTSSNKGTVTDENGTFEIKVALNDVVQFGALQFEDFEVTITQEIIESKQLTVLLVEEVNKLNEVVLLPFGLTGNLHADLDNVRTYNVDLDAIYFGLDHIEDFEFTSDYKTKAENVAFNEYNPGMEHMLNLVNVTGFLMKQVIDIDDVELGRIKFKSEKEKQKIEKTPFKKALDDYSVNFIHNNFNIPLNQIEAFTDYVEAQGVDSELFEEDKELQLLERITQLSNSFLKTISEED</sequence>
<name>A0A6L6U6S3_9FLAO</name>
<evidence type="ECO:0000256" key="1">
    <source>
        <dbReference type="SAM" id="SignalP"/>
    </source>
</evidence>
<keyword evidence="1" id="KW-0732">Signal</keyword>
<dbReference type="RefSeq" id="WP_157362846.1">
    <property type="nucleotide sequence ID" value="NZ_WOWS01000002.1"/>
</dbReference>
<dbReference type="SUPFAM" id="SSF49464">
    <property type="entry name" value="Carboxypeptidase regulatory domain-like"/>
    <property type="match status" value="1"/>
</dbReference>
<evidence type="ECO:0000313" key="2">
    <source>
        <dbReference type="EMBL" id="MUU77945.1"/>
    </source>
</evidence>
<keyword evidence="3" id="KW-1185">Reference proteome</keyword>
<feature type="chain" id="PRO_5027117965" description="Carboxypeptidase-like regulatory domain-containing protein" evidence="1">
    <location>
        <begin position="19"/>
        <end position="278"/>
    </location>
</feature>
<dbReference type="InterPro" id="IPR008969">
    <property type="entry name" value="CarboxyPept-like_regulatory"/>
</dbReference>
<comment type="caution">
    <text evidence="2">The sequence shown here is derived from an EMBL/GenBank/DDBJ whole genome shotgun (WGS) entry which is preliminary data.</text>
</comment>
<protein>
    <recommendedName>
        <fullName evidence="4">Carboxypeptidase-like regulatory domain-containing protein</fullName>
    </recommendedName>
</protein>
<dbReference type="Pfam" id="PF13715">
    <property type="entry name" value="CarbopepD_reg_2"/>
    <property type="match status" value="1"/>
</dbReference>
<organism evidence="2 3">
    <name type="scientific">Winogradskyella endarachnes</name>
    <dbReference type="NCBI Taxonomy" id="2681965"/>
    <lineage>
        <taxon>Bacteria</taxon>
        <taxon>Pseudomonadati</taxon>
        <taxon>Bacteroidota</taxon>
        <taxon>Flavobacteriia</taxon>
        <taxon>Flavobacteriales</taxon>
        <taxon>Flavobacteriaceae</taxon>
        <taxon>Winogradskyella</taxon>
    </lineage>
</organism>
<evidence type="ECO:0000313" key="3">
    <source>
        <dbReference type="Proteomes" id="UP000478208"/>
    </source>
</evidence>
<proteinExistence type="predicted"/>
<gene>
    <name evidence="2" type="ORF">GN138_05775</name>
</gene>
<reference evidence="2 3" key="1">
    <citation type="submission" date="2019-12" db="EMBL/GenBank/DDBJ databases">
        <authorList>
            <person name="Li J."/>
        </authorList>
    </citation>
    <scope>NUCLEOTIDE SEQUENCE [LARGE SCALE GENOMIC DNA]</scope>
    <source>
        <strain evidence="2 3">HL2-2</strain>
    </source>
</reference>